<sequence length="242" mass="26237">MTTLPSQNLQSVRPLCFSSLNSLKFGSQTPSLKFPILLLKLKPAKLFTSNNGTDNSGVVGKASASEFSADIGDVLGDVTIFTAADQPVFLKDLWDQNQGIAVVALLRHFGCPCCWELALGLEEAKARFESAGVKLIAIGVGTPNKARLLAERAYDILGLYYGFGRTFFNPASTKVFSRFESLQEAVKNYTIEATPDETSSVLQQGGMFVFKGKQLLYAHKDEGTGDHAPLDQVFDICCKVPA</sequence>
<dbReference type="FunFam" id="3.40.30.10:FF:000166">
    <property type="entry name" value="Thioredoxin-like protein AAED1, chloroplastic"/>
    <property type="match status" value="1"/>
</dbReference>
<dbReference type="EMBL" id="CM017712">
    <property type="protein sequence ID" value="TYG40463.1"/>
    <property type="molecule type" value="Genomic_DNA"/>
</dbReference>
<dbReference type="InterPro" id="IPR032801">
    <property type="entry name" value="PXL2A/B/C"/>
</dbReference>
<dbReference type="Gene3D" id="3.40.30.10">
    <property type="entry name" value="Glutaredoxin"/>
    <property type="match status" value="1"/>
</dbReference>
<dbReference type="AlphaFoldDB" id="A0A5D2A7U6"/>
<proteinExistence type="predicted"/>
<dbReference type="Pfam" id="PF13911">
    <property type="entry name" value="AhpC-TSA_2"/>
    <property type="match status" value="1"/>
</dbReference>
<keyword evidence="2" id="KW-1185">Reference proteome</keyword>
<accession>A0A5D2A7U6</accession>
<dbReference type="Proteomes" id="UP000323506">
    <property type="component" value="Chromosome D12"/>
</dbReference>
<dbReference type="SUPFAM" id="SSF52833">
    <property type="entry name" value="Thioredoxin-like"/>
    <property type="match status" value="1"/>
</dbReference>
<reference evidence="1 2" key="1">
    <citation type="submission" date="2019-06" db="EMBL/GenBank/DDBJ databases">
        <title>WGS assembly of Gossypium darwinii.</title>
        <authorList>
            <person name="Chen Z.J."/>
            <person name="Sreedasyam A."/>
            <person name="Ando A."/>
            <person name="Song Q."/>
            <person name="De L."/>
            <person name="Hulse-Kemp A."/>
            <person name="Ding M."/>
            <person name="Ye W."/>
            <person name="Kirkbride R."/>
            <person name="Jenkins J."/>
            <person name="Plott C."/>
            <person name="Lovell J."/>
            <person name="Lin Y.-M."/>
            <person name="Vaughn R."/>
            <person name="Liu B."/>
            <person name="Li W."/>
            <person name="Simpson S."/>
            <person name="Scheffler B."/>
            <person name="Saski C."/>
            <person name="Grover C."/>
            <person name="Hu G."/>
            <person name="Conover J."/>
            <person name="Carlson J."/>
            <person name="Shu S."/>
            <person name="Boston L."/>
            <person name="Williams M."/>
            <person name="Peterson D."/>
            <person name="Mcgee K."/>
            <person name="Jones D."/>
            <person name="Wendel J."/>
            <person name="Stelly D."/>
            <person name="Grimwood J."/>
            <person name="Schmutz J."/>
        </authorList>
    </citation>
    <scope>NUCLEOTIDE SEQUENCE [LARGE SCALE GENOMIC DNA]</scope>
    <source>
        <strain evidence="1">1808015.09</strain>
    </source>
</reference>
<evidence type="ECO:0008006" key="3">
    <source>
        <dbReference type="Google" id="ProtNLM"/>
    </source>
</evidence>
<protein>
    <recommendedName>
        <fullName evidence="3">Thioredoxin domain-containing protein</fullName>
    </recommendedName>
</protein>
<evidence type="ECO:0000313" key="2">
    <source>
        <dbReference type="Proteomes" id="UP000323506"/>
    </source>
</evidence>
<name>A0A5D2A7U6_GOSDA</name>
<evidence type="ECO:0000313" key="1">
    <source>
        <dbReference type="EMBL" id="TYG40463.1"/>
    </source>
</evidence>
<dbReference type="PANTHER" id="PTHR28630">
    <property type="match status" value="1"/>
</dbReference>
<dbReference type="CDD" id="cd02970">
    <property type="entry name" value="PRX_like2"/>
    <property type="match status" value="1"/>
</dbReference>
<gene>
    <name evidence="1" type="ORF">ES288_D12G095000v1</name>
</gene>
<dbReference type="PANTHER" id="PTHR28630:SF23">
    <property type="entry name" value="THIOREDOXIN SUPERFAMILY PROTEIN"/>
    <property type="match status" value="1"/>
</dbReference>
<organism evidence="1 2">
    <name type="scientific">Gossypium darwinii</name>
    <name type="common">Darwin's cotton</name>
    <name type="synonym">Gossypium barbadense var. darwinii</name>
    <dbReference type="NCBI Taxonomy" id="34276"/>
    <lineage>
        <taxon>Eukaryota</taxon>
        <taxon>Viridiplantae</taxon>
        <taxon>Streptophyta</taxon>
        <taxon>Embryophyta</taxon>
        <taxon>Tracheophyta</taxon>
        <taxon>Spermatophyta</taxon>
        <taxon>Magnoliopsida</taxon>
        <taxon>eudicotyledons</taxon>
        <taxon>Gunneridae</taxon>
        <taxon>Pentapetalae</taxon>
        <taxon>rosids</taxon>
        <taxon>malvids</taxon>
        <taxon>Malvales</taxon>
        <taxon>Malvaceae</taxon>
        <taxon>Malvoideae</taxon>
        <taxon>Gossypium</taxon>
    </lineage>
</organism>
<dbReference type="GO" id="GO:0009507">
    <property type="term" value="C:chloroplast"/>
    <property type="evidence" value="ECO:0007669"/>
    <property type="project" value="TreeGrafter"/>
</dbReference>
<dbReference type="InterPro" id="IPR036249">
    <property type="entry name" value="Thioredoxin-like_sf"/>
</dbReference>